<evidence type="ECO:0000256" key="2">
    <source>
        <dbReference type="ARBA" id="ARBA00009634"/>
    </source>
</evidence>
<evidence type="ECO:0000256" key="8">
    <source>
        <dbReference type="ARBA" id="ARBA00023136"/>
    </source>
</evidence>
<evidence type="ECO:0000313" key="14">
    <source>
        <dbReference type="RefSeq" id="XP_011213154.3"/>
    </source>
</evidence>
<dbReference type="InterPro" id="IPR032675">
    <property type="entry name" value="LRR_dom_sf"/>
</dbReference>
<dbReference type="PANTHER" id="PTHR24365">
    <property type="entry name" value="TOLL-LIKE RECEPTOR"/>
    <property type="match status" value="1"/>
</dbReference>
<dbReference type="Gene3D" id="3.80.10.10">
    <property type="entry name" value="Ribonuclease Inhibitor"/>
    <property type="match status" value="3"/>
</dbReference>
<organism evidence="13 14">
    <name type="scientific">Bactrocera dorsalis</name>
    <name type="common">Oriental fruit fly</name>
    <name type="synonym">Dacus dorsalis</name>
    <dbReference type="NCBI Taxonomy" id="27457"/>
    <lineage>
        <taxon>Eukaryota</taxon>
        <taxon>Metazoa</taxon>
        <taxon>Ecdysozoa</taxon>
        <taxon>Arthropoda</taxon>
        <taxon>Hexapoda</taxon>
        <taxon>Insecta</taxon>
        <taxon>Pterygota</taxon>
        <taxon>Neoptera</taxon>
        <taxon>Endopterygota</taxon>
        <taxon>Diptera</taxon>
        <taxon>Brachycera</taxon>
        <taxon>Muscomorpha</taxon>
        <taxon>Tephritoidea</taxon>
        <taxon>Tephritidae</taxon>
        <taxon>Bactrocera</taxon>
        <taxon>Bactrocera</taxon>
    </lineage>
</organism>
<dbReference type="OrthoDB" id="1421090at2759"/>
<comment type="similarity">
    <text evidence="2">Belongs to the Toll-like receptor family.</text>
</comment>
<dbReference type="SMART" id="SM00255">
    <property type="entry name" value="TIR"/>
    <property type="match status" value="1"/>
</dbReference>
<reference evidence="13" key="1">
    <citation type="submission" date="2025-05" db="UniProtKB">
        <authorList>
            <consortium name="RefSeq"/>
        </authorList>
    </citation>
    <scope>NUCLEOTIDE SEQUENCE [LARGE SCALE GENOMIC DNA]</scope>
</reference>
<dbReference type="InterPro" id="IPR001611">
    <property type="entry name" value="Leu-rich_rpt"/>
</dbReference>
<feature type="transmembrane region" description="Helical" evidence="11">
    <location>
        <begin position="673"/>
        <end position="695"/>
    </location>
</feature>
<dbReference type="SMART" id="SM00364">
    <property type="entry name" value="LRR_BAC"/>
    <property type="match status" value="3"/>
</dbReference>
<evidence type="ECO:0000256" key="3">
    <source>
        <dbReference type="ARBA" id="ARBA00022614"/>
    </source>
</evidence>
<dbReference type="AlphaFoldDB" id="A0A6I9VQK7"/>
<evidence type="ECO:0000256" key="9">
    <source>
        <dbReference type="ARBA" id="ARBA00023170"/>
    </source>
</evidence>
<evidence type="ECO:0000313" key="13">
    <source>
        <dbReference type="Proteomes" id="UP001652620"/>
    </source>
</evidence>
<protein>
    <submittedName>
        <fullName evidence="14">Protein toll</fullName>
    </submittedName>
</protein>
<keyword evidence="7 11" id="KW-1133">Transmembrane helix</keyword>
<dbReference type="PROSITE" id="PS51450">
    <property type="entry name" value="LRR"/>
    <property type="match status" value="1"/>
</dbReference>
<evidence type="ECO:0000256" key="11">
    <source>
        <dbReference type="SAM" id="Phobius"/>
    </source>
</evidence>
<dbReference type="InterPro" id="IPR003591">
    <property type="entry name" value="Leu-rich_rpt_typical-subtyp"/>
</dbReference>
<gene>
    <name evidence="14" type="primary">LOC105232942</name>
</gene>
<dbReference type="InParanoid" id="A0A6I9VQK7"/>
<keyword evidence="8 11" id="KW-0472">Membrane</keyword>
<evidence type="ECO:0000256" key="10">
    <source>
        <dbReference type="ARBA" id="ARBA00023180"/>
    </source>
</evidence>
<comment type="subcellular location">
    <subcellularLocation>
        <location evidence="1">Membrane</location>
        <topology evidence="1">Single-pass membrane protein</topology>
    </subcellularLocation>
</comment>
<keyword evidence="13" id="KW-1185">Reference proteome</keyword>
<dbReference type="Gene3D" id="3.40.50.10140">
    <property type="entry name" value="Toll/interleukin-1 receptor homology (TIR) domain"/>
    <property type="match status" value="1"/>
</dbReference>
<dbReference type="PROSITE" id="PS50104">
    <property type="entry name" value="TIR"/>
    <property type="match status" value="1"/>
</dbReference>
<keyword evidence="4 11" id="KW-0812">Transmembrane</keyword>
<dbReference type="KEGG" id="bdr:105232942"/>
<dbReference type="InterPro" id="IPR035897">
    <property type="entry name" value="Toll_tir_struct_dom_sf"/>
</dbReference>
<dbReference type="Proteomes" id="UP001652620">
    <property type="component" value="Chromosome 1"/>
</dbReference>
<dbReference type="GeneID" id="105232942"/>
<sequence>MNKLKERNLYVILACILSQLIINNKFLLAHTTEMQLIETTVEPFSTWPPDCFGDEKTACDCLSSGDLSCKMYDGHTIYIDFSENRRYLWVECYSEVTETNIDYLLKHKFQSILLKTRYIGVKDCMNFTHEICMNDKVWEILIEMTELNKVTVVHNTDLAAESTVYYGPTTEVTHLQLITKSNRNEIREANIISIPTSRLYRPNKVETLTLSVQGLSNQYLSLQNLTQTYFKNFTALKQLDLSGNNMRMLDANIFAPLTQLNCLILSRNEIRELPESLFAYQRQLLVLDLSHNLLEYLTPHIFEHTPWLWQLKLAGNHLHDITNLMENLIPLNYLHRLDISQNQLQTIWSTKTSVNKIPRLLTKFRNSMSSVLEDSLNYITKLQPENYESDKVNSTVINLSGNRLREFTLDWLTCPFEINLEHNLIENIFSSQNFSSTTADCGAKISLTGNPIACDCKLAWLYSENYRSLFNGSQCVQTSTNFEQLERKELCEPVMCPSECNCYTQFEFLHINCVGVQHIEQLPRPEQVGLKSSVLDISNNNFTVLPLNTTFGYGIVSQLNASHNKITSINISQLPTNLTVLDVRNNNLKSLSEEFLRTYLNDSTKIQCLYLSKNDWFCNCSTQQLVYTIRTHRTRIPDADQLLCANLLNDTRLIDNVREMCPTPLKVEYYQNLNATVISVALTIIVLLCIIALFYKYKLEVEVWLYSHNILRFCISECELDKHKTFDAFISYAHQDADFVNHTLLPQLEQCEPPFRVCTHERNWLAGAYIPEQIIESVDQSRRTIIVLSQHFIESDWARMEFRTAHQCSLNEGRARIIMIKYGEITKTDLLDKELRAYLDMNTYLDWQDVRFWDKLRYAMPHKRRGKKSSDMLKTNGRMYVMGQVEMNRLREEIV</sequence>
<evidence type="ECO:0000259" key="12">
    <source>
        <dbReference type="PROSITE" id="PS50104"/>
    </source>
</evidence>
<accession>A0A6I9VQK7</accession>
<keyword evidence="3" id="KW-0433">Leucine-rich repeat</keyword>
<reference evidence="14" key="2">
    <citation type="submission" date="2025-08" db="UniProtKB">
        <authorList>
            <consortium name="RefSeq"/>
        </authorList>
    </citation>
    <scope>IDENTIFICATION</scope>
    <source>
        <tissue evidence="14">Adult</tissue>
    </source>
</reference>
<feature type="domain" description="TIR" evidence="12">
    <location>
        <begin position="724"/>
        <end position="860"/>
    </location>
</feature>
<dbReference type="Pfam" id="PF01582">
    <property type="entry name" value="TIR"/>
    <property type="match status" value="1"/>
</dbReference>
<dbReference type="SUPFAM" id="SSF52058">
    <property type="entry name" value="L domain-like"/>
    <property type="match status" value="1"/>
</dbReference>
<keyword evidence="5" id="KW-0732">Signal</keyword>
<name>A0A6I9VQK7_BACDO</name>
<evidence type="ECO:0000256" key="5">
    <source>
        <dbReference type="ARBA" id="ARBA00022729"/>
    </source>
</evidence>
<dbReference type="Pfam" id="PF13855">
    <property type="entry name" value="LRR_8"/>
    <property type="match status" value="1"/>
</dbReference>
<keyword evidence="9" id="KW-0675">Receptor</keyword>
<dbReference type="InterPro" id="IPR000157">
    <property type="entry name" value="TIR_dom"/>
</dbReference>
<evidence type="ECO:0000256" key="1">
    <source>
        <dbReference type="ARBA" id="ARBA00004167"/>
    </source>
</evidence>
<keyword evidence="6" id="KW-0677">Repeat</keyword>
<evidence type="ECO:0000256" key="7">
    <source>
        <dbReference type="ARBA" id="ARBA00022989"/>
    </source>
</evidence>
<dbReference type="RefSeq" id="XP_011213154.3">
    <property type="nucleotide sequence ID" value="XM_011214852.4"/>
</dbReference>
<keyword evidence="10" id="KW-0325">Glycoprotein</keyword>
<dbReference type="SUPFAM" id="SSF52200">
    <property type="entry name" value="Toll/Interleukin receptor TIR domain"/>
    <property type="match status" value="1"/>
</dbReference>
<evidence type="ECO:0000256" key="4">
    <source>
        <dbReference type="ARBA" id="ARBA00022692"/>
    </source>
</evidence>
<dbReference type="PRINTS" id="PR01537">
    <property type="entry name" value="INTRLKN1R1F"/>
</dbReference>
<dbReference type="SMART" id="SM00369">
    <property type="entry name" value="LRR_TYP"/>
    <property type="match status" value="4"/>
</dbReference>
<proteinExistence type="inferred from homology"/>
<evidence type="ECO:0000256" key="6">
    <source>
        <dbReference type="ARBA" id="ARBA00022737"/>
    </source>
</evidence>
<dbReference type="PANTHER" id="PTHR24365:SF541">
    <property type="entry name" value="PROTEIN TOLL-RELATED"/>
    <property type="match status" value="1"/>
</dbReference>